<evidence type="ECO:0000313" key="4">
    <source>
        <dbReference type="EMBL" id="GFQ90300.1"/>
    </source>
</evidence>
<dbReference type="Pfam" id="PF03036">
    <property type="entry name" value="Perilipin"/>
    <property type="match status" value="1"/>
</dbReference>
<dbReference type="AlphaFoldDB" id="A0A8X6J3T1"/>
<protein>
    <submittedName>
        <fullName evidence="4">Perilipin-3</fullName>
    </submittedName>
</protein>
<accession>A0A8X6J3T1</accession>
<keyword evidence="3" id="KW-0551">Lipid droplet</keyword>
<comment type="subcellular location">
    <subcellularLocation>
        <location evidence="1">Lipid droplet</location>
    </subcellularLocation>
</comment>
<dbReference type="InterPro" id="IPR004279">
    <property type="entry name" value="Perilipin"/>
</dbReference>
<dbReference type="PIRSF" id="PIRSF036881">
    <property type="entry name" value="PAT"/>
    <property type="match status" value="1"/>
</dbReference>
<sequence>MRMILARDLESNKSKSEFLQRIASIPVVYLAWNIAAETYNNVKSSHKILKVSLNTTEKAASFISEPILRRFEKQLKSADHIACRGLETLEGIVPSIINQRKKFYRQTRSVYDDTVESGLKKYQVVKKLSTSKFVDIVNDGTEKFEEFLASPYGEVCDIAIDFVLDVGEMYVDHFLPPLGDERPEKLFGDRGKEPLSTRTELLKNRLKERFYKHTLLKIQSIKLRTKIFVIKIYQINLYQYVVETSAAIPEMLFSTVIRVFTSSENMISYLVSLFKHHKEQSIV</sequence>
<dbReference type="OrthoDB" id="376826at2759"/>
<dbReference type="EMBL" id="BMAO01023677">
    <property type="protein sequence ID" value="GFQ90300.1"/>
    <property type="molecule type" value="Genomic_DNA"/>
</dbReference>
<dbReference type="GO" id="GO:0010890">
    <property type="term" value="P:positive regulation of triglyceride storage"/>
    <property type="evidence" value="ECO:0007669"/>
    <property type="project" value="TreeGrafter"/>
</dbReference>
<gene>
    <name evidence="4" type="primary">NCL1_20037</name>
    <name evidence="4" type="ORF">TNCT_207981</name>
</gene>
<dbReference type="GO" id="GO:0019915">
    <property type="term" value="P:lipid storage"/>
    <property type="evidence" value="ECO:0007669"/>
    <property type="project" value="TreeGrafter"/>
</dbReference>
<organism evidence="4 5">
    <name type="scientific">Trichonephila clavata</name>
    <name type="common">Joro spider</name>
    <name type="synonym">Nephila clavata</name>
    <dbReference type="NCBI Taxonomy" id="2740835"/>
    <lineage>
        <taxon>Eukaryota</taxon>
        <taxon>Metazoa</taxon>
        <taxon>Ecdysozoa</taxon>
        <taxon>Arthropoda</taxon>
        <taxon>Chelicerata</taxon>
        <taxon>Arachnida</taxon>
        <taxon>Araneae</taxon>
        <taxon>Araneomorphae</taxon>
        <taxon>Entelegynae</taxon>
        <taxon>Araneoidea</taxon>
        <taxon>Nephilidae</taxon>
        <taxon>Trichonephila</taxon>
    </lineage>
</organism>
<evidence type="ECO:0000256" key="2">
    <source>
        <dbReference type="ARBA" id="ARBA00006311"/>
    </source>
</evidence>
<evidence type="ECO:0000256" key="3">
    <source>
        <dbReference type="ARBA" id="ARBA00022677"/>
    </source>
</evidence>
<comment type="similarity">
    <text evidence="2">Belongs to the perilipin family.</text>
</comment>
<dbReference type="PANTHER" id="PTHR14024:SF49">
    <property type="entry name" value="LIPID STORAGE DROPLETS SURFACE-BINDING PROTEIN 1"/>
    <property type="match status" value="1"/>
</dbReference>
<dbReference type="PANTHER" id="PTHR14024">
    <property type="entry name" value="PERILIPIN"/>
    <property type="match status" value="1"/>
</dbReference>
<dbReference type="GO" id="GO:0005829">
    <property type="term" value="C:cytosol"/>
    <property type="evidence" value="ECO:0007669"/>
    <property type="project" value="TreeGrafter"/>
</dbReference>
<evidence type="ECO:0000256" key="1">
    <source>
        <dbReference type="ARBA" id="ARBA00004502"/>
    </source>
</evidence>
<proteinExistence type="inferred from homology"/>
<evidence type="ECO:0000313" key="5">
    <source>
        <dbReference type="Proteomes" id="UP000887116"/>
    </source>
</evidence>
<name>A0A8X6J3T1_TRICU</name>
<dbReference type="GO" id="GO:0005811">
    <property type="term" value="C:lipid droplet"/>
    <property type="evidence" value="ECO:0007669"/>
    <property type="project" value="UniProtKB-SubCell"/>
</dbReference>
<dbReference type="Proteomes" id="UP000887116">
    <property type="component" value="Unassembled WGS sequence"/>
</dbReference>
<comment type="caution">
    <text evidence="4">The sequence shown here is derived from an EMBL/GenBank/DDBJ whole genome shotgun (WGS) entry which is preliminary data.</text>
</comment>
<keyword evidence="5" id="KW-1185">Reference proteome</keyword>
<reference evidence="4" key="1">
    <citation type="submission" date="2020-07" db="EMBL/GenBank/DDBJ databases">
        <title>Multicomponent nature underlies the extraordinary mechanical properties of spider dragline silk.</title>
        <authorList>
            <person name="Kono N."/>
            <person name="Nakamura H."/>
            <person name="Mori M."/>
            <person name="Yoshida Y."/>
            <person name="Ohtoshi R."/>
            <person name="Malay A.D."/>
            <person name="Moran D.A.P."/>
            <person name="Tomita M."/>
            <person name="Numata K."/>
            <person name="Arakawa K."/>
        </authorList>
    </citation>
    <scope>NUCLEOTIDE SEQUENCE</scope>
</reference>